<keyword evidence="3" id="KW-0472">Membrane</keyword>
<proteinExistence type="predicted"/>
<dbReference type="SUPFAM" id="SSF51306">
    <property type="entry name" value="LexA/Signal peptidase"/>
    <property type="match status" value="1"/>
</dbReference>
<feature type="domain" description="Peptidase S24/S26A/S26B/S26C" evidence="4">
    <location>
        <begin position="111"/>
        <end position="185"/>
    </location>
</feature>
<dbReference type="OrthoDB" id="74319at2157"/>
<keyword evidence="3" id="KW-1133">Transmembrane helix</keyword>
<dbReference type="GO" id="GO:0016020">
    <property type="term" value="C:membrane"/>
    <property type="evidence" value="ECO:0007669"/>
    <property type="project" value="InterPro"/>
</dbReference>
<dbReference type="InterPro" id="IPR019756">
    <property type="entry name" value="Pept_S26A_signal_pept_1_Ser-AS"/>
</dbReference>
<evidence type="ECO:0000256" key="1">
    <source>
        <dbReference type="ARBA" id="ARBA00022670"/>
    </source>
</evidence>
<evidence type="ECO:0000256" key="3">
    <source>
        <dbReference type="SAM" id="Phobius"/>
    </source>
</evidence>
<organism evidence="5 6">
    <name type="scientific">Methanobrevibacter cuticularis</name>
    <dbReference type="NCBI Taxonomy" id="47311"/>
    <lineage>
        <taxon>Archaea</taxon>
        <taxon>Methanobacteriati</taxon>
        <taxon>Methanobacteriota</taxon>
        <taxon>Methanomada group</taxon>
        <taxon>Methanobacteria</taxon>
        <taxon>Methanobacteriales</taxon>
        <taxon>Methanobacteriaceae</taxon>
        <taxon>Methanobrevibacter</taxon>
    </lineage>
</organism>
<feature type="transmembrane region" description="Helical" evidence="3">
    <location>
        <begin position="19"/>
        <end position="38"/>
    </location>
</feature>
<dbReference type="GO" id="GO:0006508">
    <property type="term" value="P:proteolysis"/>
    <property type="evidence" value="ECO:0007669"/>
    <property type="project" value="UniProtKB-KW"/>
</dbReference>
<dbReference type="InterPro" id="IPR015927">
    <property type="entry name" value="Peptidase_S24_S26A/B/C"/>
</dbReference>
<dbReference type="CDD" id="cd06462">
    <property type="entry name" value="Peptidase_S24_S26"/>
    <property type="match status" value="1"/>
</dbReference>
<reference evidence="5 6" key="1">
    <citation type="submission" date="2016-04" db="EMBL/GenBank/DDBJ databases">
        <title>Genome sequence of Methanobrevibacter cuticularis DSM 11139.</title>
        <authorList>
            <person name="Poehlein A."/>
            <person name="Seedorf H."/>
            <person name="Daniel R."/>
        </authorList>
    </citation>
    <scope>NUCLEOTIDE SEQUENCE [LARGE SCALE GENOMIC DNA]</scope>
    <source>
        <strain evidence="5 6">DSM 11139</strain>
    </source>
</reference>
<dbReference type="Gene3D" id="2.10.109.10">
    <property type="entry name" value="Umud Fragment, subunit A"/>
    <property type="match status" value="1"/>
</dbReference>
<dbReference type="EMBL" id="LWMW01000143">
    <property type="protein sequence ID" value="KZX14877.1"/>
    <property type="molecule type" value="Genomic_DNA"/>
</dbReference>
<evidence type="ECO:0000313" key="6">
    <source>
        <dbReference type="Proteomes" id="UP000077275"/>
    </source>
</evidence>
<dbReference type="PROSITE" id="PS00501">
    <property type="entry name" value="SPASE_I_1"/>
    <property type="match status" value="1"/>
</dbReference>
<protein>
    <submittedName>
        <fullName evidence="5">Peptidase S24-like protein</fullName>
    </submittedName>
</protein>
<keyword evidence="3" id="KW-0812">Transmembrane</keyword>
<comment type="caution">
    <text evidence="5">The sequence shown here is derived from an EMBL/GenBank/DDBJ whole genome shotgun (WGS) entry which is preliminary data.</text>
</comment>
<keyword evidence="1" id="KW-0645">Protease</keyword>
<dbReference type="Proteomes" id="UP000077275">
    <property type="component" value="Unassembled WGS sequence"/>
</dbReference>
<dbReference type="GO" id="GO:0004252">
    <property type="term" value="F:serine-type endopeptidase activity"/>
    <property type="evidence" value="ECO:0007669"/>
    <property type="project" value="InterPro"/>
</dbReference>
<evidence type="ECO:0000256" key="2">
    <source>
        <dbReference type="ARBA" id="ARBA00022801"/>
    </source>
</evidence>
<dbReference type="RefSeq" id="WP_067260400.1">
    <property type="nucleotide sequence ID" value="NZ_LWMW01000143.1"/>
</dbReference>
<evidence type="ECO:0000313" key="5">
    <source>
        <dbReference type="EMBL" id="KZX14877.1"/>
    </source>
</evidence>
<name>A0A166CJM8_9EURY</name>
<keyword evidence="2" id="KW-0378">Hydrolase</keyword>
<dbReference type="AlphaFoldDB" id="A0A166CJM8"/>
<sequence length="221" mass="24133">MNGIIQGGITIEKNKKIRIIILVIAIVAIAIGTAAYVFSDYVTIDLYLTGENATVNTLSFQVGKDIPKMEEEILNYSIHQMNNVDSDISSIKSGIREIAESYGFNNVNVNIKSQFGENQLPMSVLVDGISMVPTLKDGELIIIEKTNDIKVGDIIVAKDPEYGLLIKRVGIISGNNIFLASDNNDTVTVVENGVPTSMIAIEKWTNKTNVVGIARIFNVNE</sequence>
<evidence type="ECO:0000259" key="4">
    <source>
        <dbReference type="Pfam" id="PF00717"/>
    </source>
</evidence>
<keyword evidence="6" id="KW-1185">Reference proteome</keyword>
<dbReference type="PATRIC" id="fig|47311.3.peg.2033"/>
<dbReference type="Pfam" id="PF00717">
    <property type="entry name" value="Peptidase_S24"/>
    <property type="match status" value="1"/>
</dbReference>
<dbReference type="InterPro" id="IPR036286">
    <property type="entry name" value="LexA/Signal_pep-like_sf"/>
</dbReference>
<gene>
    <name evidence="5" type="ORF">MBCUT_18690</name>
</gene>
<accession>A0A166CJM8</accession>